<dbReference type="PROSITE" id="PS51186">
    <property type="entry name" value="GNAT"/>
    <property type="match status" value="1"/>
</dbReference>
<evidence type="ECO:0000313" key="2">
    <source>
        <dbReference type="EMBL" id="SBW05980.1"/>
    </source>
</evidence>
<dbReference type="SUPFAM" id="SSF55729">
    <property type="entry name" value="Acyl-CoA N-acyltransferases (Nat)"/>
    <property type="match status" value="1"/>
</dbReference>
<sequence length="188" mass="21673">MAPATVLETARLILRPWRDEDYEPFYTMSVDPRVCEYLPPFPDRAASDAFVDGRRKELDARGWGFWALEEKDSSRFVGTAGIHEPGPEFGVGRQCVEIGWRLAPPFWGRGYATEAAREILRFGFCTLKLPEIVSFTALGNARSYAVMERLGMRREPEPFDLLLLPEGHPHRPHWLYVMTRETWLEKNS</sequence>
<feature type="domain" description="N-acetyltransferase" evidence="1">
    <location>
        <begin position="12"/>
        <end position="181"/>
    </location>
</feature>
<protein>
    <submittedName>
        <fullName evidence="2">N-acetyltransferase GCN5</fullName>
    </submittedName>
</protein>
<dbReference type="EMBL" id="FLUQ01000002">
    <property type="protein sequence ID" value="SBW05980.1"/>
    <property type="molecule type" value="Genomic_DNA"/>
</dbReference>
<dbReference type="AlphaFoldDB" id="A0A212K2K9"/>
<gene>
    <name evidence="2" type="ORF">KL86DPRO_20582</name>
</gene>
<dbReference type="Pfam" id="PF13302">
    <property type="entry name" value="Acetyltransf_3"/>
    <property type="match status" value="1"/>
</dbReference>
<dbReference type="InterPro" id="IPR016181">
    <property type="entry name" value="Acyl_CoA_acyltransferase"/>
</dbReference>
<dbReference type="GO" id="GO:0016747">
    <property type="term" value="F:acyltransferase activity, transferring groups other than amino-acyl groups"/>
    <property type="evidence" value="ECO:0007669"/>
    <property type="project" value="InterPro"/>
</dbReference>
<name>A0A212K2K9_9DELT</name>
<proteinExistence type="predicted"/>
<dbReference type="PANTHER" id="PTHR43792:SF1">
    <property type="entry name" value="N-ACETYLTRANSFERASE DOMAIN-CONTAINING PROTEIN"/>
    <property type="match status" value="1"/>
</dbReference>
<accession>A0A212K2K9</accession>
<dbReference type="InterPro" id="IPR051531">
    <property type="entry name" value="N-acetyltransferase"/>
</dbReference>
<dbReference type="Gene3D" id="3.40.630.30">
    <property type="match status" value="1"/>
</dbReference>
<dbReference type="PANTHER" id="PTHR43792">
    <property type="entry name" value="GNAT FAMILY, PUTATIVE (AFU_ORTHOLOGUE AFUA_3G00765)-RELATED-RELATED"/>
    <property type="match status" value="1"/>
</dbReference>
<evidence type="ECO:0000259" key="1">
    <source>
        <dbReference type="PROSITE" id="PS51186"/>
    </source>
</evidence>
<reference evidence="2" key="1">
    <citation type="submission" date="2016-04" db="EMBL/GenBank/DDBJ databases">
        <authorList>
            <person name="Evans L.H."/>
            <person name="Alamgir A."/>
            <person name="Owens N."/>
            <person name="Weber N.D."/>
            <person name="Virtaneva K."/>
            <person name="Barbian K."/>
            <person name="Babar A."/>
            <person name="Rosenke K."/>
        </authorList>
    </citation>
    <scope>NUCLEOTIDE SEQUENCE</scope>
    <source>
        <strain evidence="2">86</strain>
    </source>
</reference>
<organism evidence="2">
    <name type="scientific">uncultured delta proteobacterium</name>
    <dbReference type="NCBI Taxonomy" id="34034"/>
    <lineage>
        <taxon>Bacteria</taxon>
        <taxon>Deltaproteobacteria</taxon>
        <taxon>environmental samples</taxon>
    </lineage>
</organism>
<dbReference type="InterPro" id="IPR000182">
    <property type="entry name" value="GNAT_dom"/>
</dbReference>
<keyword evidence="2" id="KW-0808">Transferase</keyword>